<organism evidence="2 3">
    <name type="scientific">Candidatus Kaiserbacteria bacterium RIFCSPHIGHO2_01_FULL_53_29</name>
    <dbReference type="NCBI Taxonomy" id="1798480"/>
    <lineage>
        <taxon>Bacteria</taxon>
        <taxon>Candidatus Kaiseribacteriota</taxon>
    </lineage>
</organism>
<accession>A0A1F6CUR0</accession>
<sequence length="124" mass="14232">MDIRIKATDYQMTPEVSSYLDERIARLGKFLGDEAAVARCEVELGRNAGRPRHGANIWFAEINIMQPGSSRIYARNNAESVNAAIDDVKEEIEKQLRREKKLHNRVIRKTGSAIKNWMRFGRSE</sequence>
<feature type="coiled-coil region" evidence="1">
    <location>
        <begin position="78"/>
        <end position="109"/>
    </location>
</feature>
<evidence type="ECO:0000256" key="1">
    <source>
        <dbReference type="SAM" id="Coils"/>
    </source>
</evidence>
<reference evidence="2 3" key="1">
    <citation type="journal article" date="2016" name="Nat. Commun.">
        <title>Thousands of microbial genomes shed light on interconnected biogeochemical processes in an aquifer system.</title>
        <authorList>
            <person name="Anantharaman K."/>
            <person name="Brown C.T."/>
            <person name="Hug L.A."/>
            <person name="Sharon I."/>
            <person name="Castelle C.J."/>
            <person name="Probst A.J."/>
            <person name="Thomas B.C."/>
            <person name="Singh A."/>
            <person name="Wilkins M.J."/>
            <person name="Karaoz U."/>
            <person name="Brodie E.L."/>
            <person name="Williams K.H."/>
            <person name="Hubbard S.S."/>
            <person name="Banfield J.F."/>
        </authorList>
    </citation>
    <scope>NUCLEOTIDE SEQUENCE [LARGE SCALE GENOMIC DNA]</scope>
</reference>
<dbReference type="Pfam" id="PF02482">
    <property type="entry name" value="Ribosomal_S30AE"/>
    <property type="match status" value="1"/>
</dbReference>
<dbReference type="InterPro" id="IPR003489">
    <property type="entry name" value="RHF/RaiA"/>
</dbReference>
<evidence type="ECO:0000313" key="2">
    <source>
        <dbReference type="EMBL" id="OGG52602.1"/>
    </source>
</evidence>
<name>A0A1F6CUR0_9BACT</name>
<dbReference type="EMBL" id="MFKT01000025">
    <property type="protein sequence ID" value="OGG52602.1"/>
    <property type="molecule type" value="Genomic_DNA"/>
</dbReference>
<dbReference type="STRING" id="1798480.A2851_00300"/>
<dbReference type="InterPro" id="IPR036567">
    <property type="entry name" value="RHF-like"/>
</dbReference>
<dbReference type="NCBIfam" id="TIGR00741">
    <property type="entry name" value="yfiA"/>
    <property type="match status" value="1"/>
</dbReference>
<proteinExistence type="predicted"/>
<dbReference type="Proteomes" id="UP000176863">
    <property type="component" value="Unassembled WGS sequence"/>
</dbReference>
<dbReference type="SUPFAM" id="SSF69754">
    <property type="entry name" value="Ribosome binding protein Y (YfiA homologue)"/>
    <property type="match status" value="1"/>
</dbReference>
<dbReference type="Gene3D" id="3.30.160.100">
    <property type="entry name" value="Ribosome hibernation promotion factor-like"/>
    <property type="match status" value="1"/>
</dbReference>
<evidence type="ECO:0000313" key="3">
    <source>
        <dbReference type="Proteomes" id="UP000176863"/>
    </source>
</evidence>
<dbReference type="AlphaFoldDB" id="A0A1F6CUR0"/>
<gene>
    <name evidence="2" type="ORF">A2851_00300</name>
</gene>
<protein>
    <submittedName>
        <fullName evidence="2">Ribosomal subunit interface protein</fullName>
    </submittedName>
</protein>
<keyword evidence="1" id="KW-0175">Coiled coil</keyword>
<comment type="caution">
    <text evidence="2">The sequence shown here is derived from an EMBL/GenBank/DDBJ whole genome shotgun (WGS) entry which is preliminary data.</text>
</comment>